<protein>
    <submittedName>
        <fullName evidence="2">Uncharacterized protein</fullName>
    </submittedName>
</protein>
<name>A0AAN9PDS2_CLITE</name>
<evidence type="ECO:0000256" key="1">
    <source>
        <dbReference type="SAM" id="Phobius"/>
    </source>
</evidence>
<feature type="transmembrane region" description="Helical" evidence="1">
    <location>
        <begin position="180"/>
        <end position="207"/>
    </location>
</feature>
<comment type="caution">
    <text evidence="2">The sequence shown here is derived from an EMBL/GenBank/DDBJ whole genome shotgun (WGS) entry which is preliminary data.</text>
</comment>
<organism evidence="2 3">
    <name type="scientific">Clitoria ternatea</name>
    <name type="common">Butterfly pea</name>
    <dbReference type="NCBI Taxonomy" id="43366"/>
    <lineage>
        <taxon>Eukaryota</taxon>
        <taxon>Viridiplantae</taxon>
        <taxon>Streptophyta</taxon>
        <taxon>Embryophyta</taxon>
        <taxon>Tracheophyta</taxon>
        <taxon>Spermatophyta</taxon>
        <taxon>Magnoliopsida</taxon>
        <taxon>eudicotyledons</taxon>
        <taxon>Gunneridae</taxon>
        <taxon>Pentapetalae</taxon>
        <taxon>rosids</taxon>
        <taxon>fabids</taxon>
        <taxon>Fabales</taxon>
        <taxon>Fabaceae</taxon>
        <taxon>Papilionoideae</taxon>
        <taxon>50 kb inversion clade</taxon>
        <taxon>NPAAA clade</taxon>
        <taxon>indigoferoid/millettioid clade</taxon>
        <taxon>Phaseoleae</taxon>
        <taxon>Clitoria</taxon>
    </lineage>
</organism>
<gene>
    <name evidence="2" type="ORF">RJT34_18156</name>
</gene>
<evidence type="ECO:0000313" key="3">
    <source>
        <dbReference type="Proteomes" id="UP001359559"/>
    </source>
</evidence>
<dbReference type="Proteomes" id="UP001359559">
    <property type="component" value="Unassembled WGS sequence"/>
</dbReference>
<keyword evidence="1" id="KW-0812">Transmembrane</keyword>
<keyword evidence="3" id="KW-1185">Reference proteome</keyword>
<proteinExistence type="predicted"/>
<sequence>MENNTNVINTVPYLFLSACVCSFSCSFNPQLINMFVSQYLQVPSPEARIGVDGRAPRAAADANELWKELQWDLEQSLCEELGISRRRYTDALIRQVKAQRMKRDLKNYKPPQEKALSLKAFALCARRSVSNVGAEPIGALLALGIIILLPLISAPLYYFPELMRKSSGFKVYSGFVEVPLILFTTLGAIGLAIICAALTFTIVYLTWRYVHQGSPTENELNKVGSEDYYKDVFNAMN</sequence>
<keyword evidence="1" id="KW-0472">Membrane</keyword>
<evidence type="ECO:0000313" key="2">
    <source>
        <dbReference type="EMBL" id="KAK7295250.1"/>
    </source>
</evidence>
<reference evidence="2 3" key="1">
    <citation type="submission" date="2024-01" db="EMBL/GenBank/DDBJ databases">
        <title>The genomes of 5 underutilized Papilionoideae crops provide insights into root nodulation and disease resistance.</title>
        <authorList>
            <person name="Yuan L."/>
        </authorList>
    </citation>
    <scope>NUCLEOTIDE SEQUENCE [LARGE SCALE GENOMIC DNA]</scope>
    <source>
        <strain evidence="2">LY-2023</strain>
        <tissue evidence="2">Leaf</tissue>
    </source>
</reference>
<feature type="transmembrane region" description="Helical" evidence="1">
    <location>
        <begin position="137"/>
        <end position="159"/>
    </location>
</feature>
<dbReference type="AlphaFoldDB" id="A0AAN9PDS2"/>
<dbReference type="EMBL" id="JAYKXN010000004">
    <property type="protein sequence ID" value="KAK7295250.1"/>
    <property type="molecule type" value="Genomic_DNA"/>
</dbReference>
<accession>A0AAN9PDS2</accession>
<keyword evidence="1" id="KW-1133">Transmembrane helix</keyword>